<evidence type="ECO:0000256" key="1">
    <source>
        <dbReference type="ARBA" id="ARBA00010282"/>
    </source>
</evidence>
<accession>A0A420WFH8</accession>
<protein>
    <submittedName>
        <fullName evidence="3">Cysteine desulfuration protein SufE</fullName>
    </submittedName>
</protein>
<evidence type="ECO:0000313" key="4">
    <source>
        <dbReference type="Proteomes" id="UP000282211"/>
    </source>
</evidence>
<dbReference type="InterPro" id="IPR003808">
    <property type="entry name" value="Fe-S_metab-assoc_dom"/>
</dbReference>
<proteinExistence type="inferred from homology"/>
<keyword evidence="4" id="KW-1185">Reference proteome</keyword>
<evidence type="ECO:0000259" key="2">
    <source>
        <dbReference type="Pfam" id="PF02657"/>
    </source>
</evidence>
<dbReference type="Proteomes" id="UP000282211">
    <property type="component" value="Unassembled WGS sequence"/>
</dbReference>
<comment type="caution">
    <text evidence="3">The sequence shown here is derived from an EMBL/GenBank/DDBJ whole genome shotgun (WGS) entry which is preliminary data.</text>
</comment>
<dbReference type="AlphaFoldDB" id="A0A420WFH8"/>
<dbReference type="Gene3D" id="3.90.1010.10">
    <property type="match status" value="1"/>
</dbReference>
<organism evidence="3 4">
    <name type="scientific">Litorimonas taeanensis</name>
    <dbReference type="NCBI Taxonomy" id="568099"/>
    <lineage>
        <taxon>Bacteria</taxon>
        <taxon>Pseudomonadati</taxon>
        <taxon>Pseudomonadota</taxon>
        <taxon>Alphaproteobacteria</taxon>
        <taxon>Maricaulales</taxon>
        <taxon>Robiginitomaculaceae</taxon>
    </lineage>
</organism>
<dbReference type="InParanoid" id="A0A420WFH8"/>
<dbReference type="SUPFAM" id="SSF82649">
    <property type="entry name" value="SufE/NifU"/>
    <property type="match status" value="1"/>
</dbReference>
<evidence type="ECO:0000313" key="3">
    <source>
        <dbReference type="EMBL" id="RKQ69747.1"/>
    </source>
</evidence>
<comment type="similarity">
    <text evidence="1">Belongs to the SufE family.</text>
</comment>
<feature type="domain" description="Fe-S metabolism associated" evidence="2">
    <location>
        <begin position="18"/>
        <end position="140"/>
    </location>
</feature>
<dbReference type="Pfam" id="PF02657">
    <property type="entry name" value="SufE"/>
    <property type="match status" value="1"/>
</dbReference>
<dbReference type="EMBL" id="RBII01000002">
    <property type="protein sequence ID" value="RKQ69747.1"/>
    <property type="molecule type" value="Genomic_DNA"/>
</dbReference>
<gene>
    <name evidence="3" type="ORF">DES40_2556</name>
</gene>
<reference evidence="3 4" key="1">
    <citation type="submission" date="2018-10" db="EMBL/GenBank/DDBJ databases">
        <title>Genomic Encyclopedia of Type Strains, Phase IV (KMG-IV): sequencing the most valuable type-strain genomes for metagenomic binning, comparative biology and taxonomic classification.</title>
        <authorList>
            <person name="Goeker M."/>
        </authorList>
    </citation>
    <scope>NUCLEOTIDE SEQUENCE [LARGE SCALE GENOMIC DNA]</scope>
    <source>
        <strain evidence="3 4">DSM 22008</strain>
    </source>
</reference>
<dbReference type="FunCoup" id="A0A420WFH8">
    <property type="interactions" value="42"/>
</dbReference>
<sequence>MNDALLESMPENIQDLISDFEFLDSWEDRYMHVIDMGKSLPPLEPALKTDATKVKGCVSQVWLVSERSGEENPVLKFKGDSDAHIVKGLVAVVLEIFSGRHASEILKLEARSILEKLGLSEHLSPQRSNGLQAMVARIKAEAESLV</sequence>
<name>A0A420WFH8_9PROT</name>
<dbReference type="PANTHER" id="PTHR43597">
    <property type="entry name" value="SULFUR ACCEPTOR PROTEIN CSDE"/>
    <property type="match status" value="1"/>
</dbReference>
<dbReference type="PANTHER" id="PTHR43597:SF5">
    <property type="entry name" value="SUFE-LIKE PROTEIN 2, CHLOROPLASTIC"/>
    <property type="match status" value="1"/>
</dbReference>